<feature type="transmembrane region" description="Helical" evidence="2">
    <location>
        <begin position="406"/>
        <end position="426"/>
    </location>
</feature>
<evidence type="ECO:0000313" key="4">
    <source>
        <dbReference type="EMBL" id="MBA4666970.1"/>
    </source>
</evidence>
<keyword evidence="2" id="KW-0812">Transmembrane</keyword>
<keyword evidence="1" id="KW-0611">Plant defense</keyword>
<dbReference type="AlphaFoldDB" id="A0A7C9AHL9"/>
<evidence type="ECO:0000256" key="2">
    <source>
        <dbReference type="SAM" id="Phobius"/>
    </source>
</evidence>
<dbReference type="InterPro" id="IPR050905">
    <property type="entry name" value="Plant_NBS-LRR"/>
</dbReference>
<feature type="domain" description="Disease resistance protein At4g27190-like leucine-rich repeats" evidence="3">
    <location>
        <begin position="338"/>
        <end position="378"/>
    </location>
</feature>
<dbReference type="Pfam" id="PF23247">
    <property type="entry name" value="LRR_RPS2"/>
    <property type="match status" value="3"/>
</dbReference>
<keyword evidence="2" id="KW-1133">Transmembrane helix</keyword>
<protein>
    <recommendedName>
        <fullName evidence="3">Disease resistance protein At4g27190-like leucine-rich repeats domain-containing protein</fullName>
    </recommendedName>
</protein>
<dbReference type="EMBL" id="GISG01233857">
    <property type="protein sequence ID" value="MBA4666970.1"/>
    <property type="molecule type" value="Transcribed_RNA"/>
</dbReference>
<evidence type="ECO:0000259" key="3">
    <source>
        <dbReference type="Pfam" id="PF23247"/>
    </source>
</evidence>
<keyword evidence="2" id="KW-0472">Membrane</keyword>
<dbReference type="PANTHER" id="PTHR33463:SF204">
    <property type="entry name" value="NB-ARC DOMAIN-CONTAINING PROTEIN"/>
    <property type="match status" value="1"/>
</dbReference>
<dbReference type="SUPFAM" id="SSF52047">
    <property type="entry name" value="RNI-like"/>
    <property type="match status" value="1"/>
</dbReference>
<dbReference type="InterPro" id="IPR057135">
    <property type="entry name" value="At4g27190-like_LRR"/>
</dbReference>
<feature type="domain" description="Disease resistance protein At4g27190-like leucine-rich repeats" evidence="3">
    <location>
        <begin position="137"/>
        <end position="248"/>
    </location>
</feature>
<sequence length="438" mass="48916">MQNCRMFGARGFGAVSDHFGFEKLVVKNCEVEELFDLELIIGGSNQEPVSIEITTLLCLSHLPDLKCIWKGPPNLISWIHLGDIEVGNCASLKKSLFTQSIAQKLSGLRTLYVYNCEELEYIVGPKDYSLQDEEQSCSFSDTCLSLLRKIKVEDCGSLKFVFPLSVAQGLPSLEEITINGACRLEQVIGDDRTNERATDKEILFPQLRILKLQDLPCLRRMVPAGYSLSSSSVVKVKEVFIKNCSIEELFDLREEIDTLSHEKRQQMSHSSTGAHTGLLNLQKIEVEECSNLRTLFNTIVAGALPKLNLITIKNCQNLETILAMGDGHSAHDYDLVERTCMPELRQIYIEGCHKLKSVFPLSVGQKLTQLTSCRIIDCPILGEHLTPIKESTGNIATPTKGSTGNLTTYIFLILVLIFCIFLLYLAPRFLDSLLKSCT</sequence>
<dbReference type="InterPro" id="IPR032675">
    <property type="entry name" value="LRR_dom_sf"/>
</dbReference>
<name>A0A7C9AHL9_OPUST</name>
<dbReference type="Gene3D" id="3.80.10.10">
    <property type="entry name" value="Ribonuclease Inhibitor"/>
    <property type="match status" value="2"/>
</dbReference>
<accession>A0A7C9AHL9</accession>
<evidence type="ECO:0000256" key="1">
    <source>
        <dbReference type="ARBA" id="ARBA00022821"/>
    </source>
</evidence>
<dbReference type="PANTHER" id="PTHR33463">
    <property type="entry name" value="NB-ARC DOMAIN-CONTAINING PROTEIN-RELATED"/>
    <property type="match status" value="1"/>
</dbReference>
<feature type="domain" description="Disease resistance protein At4g27190-like leucine-rich repeats" evidence="3">
    <location>
        <begin position="21"/>
        <end position="117"/>
    </location>
</feature>
<proteinExistence type="predicted"/>
<reference evidence="4" key="1">
    <citation type="journal article" date="2013" name="J. Plant Res.">
        <title>Effect of fungi and light on seed germination of three Opuntia species from semiarid lands of central Mexico.</title>
        <authorList>
            <person name="Delgado-Sanchez P."/>
            <person name="Jimenez-Bremont J.F."/>
            <person name="Guerrero-Gonzalez Mde L."/>
            <person name="Flores J."/>
        </authorList>
    </citation>
    <scope>NUCLEOTIDE SEQUENCE</scope>
    <source>
        <tissue evidence="4">Cladode</tissue>
    </source>
</reference>
<reference evidence="4" key="2">
    <citation type="submission" date="2020-07" db="EMBL/GenBank/DDBJ databases">
        <authorList>
            <person name="Vera ALvarez R."/>
            <person name="Arias-Moreno D.M."/>
            <person name="Jimenez-Jacinto V."/>
            <person name="Jimenez-Bremont J.F."/>
            <person name="Swaminathan K."/>
            <person name="Moose S.P."/>
            <person name="Guerrero-Gonzalez M.L."/>
            <person name="Marino-Ramirez L."/>
            <person name="Landsman D."/>
            <person name="Rodriguez-Kessler M."/>
            <person name="Delgado-Sanchez P."/>
        </authorList>
    </citation>
    <scope>NUCLEOTIDE SEQUENCE</scope>
    <source>
        <tissue evidence="4">Cladode</tissue>
    </source>
</reference>
<organism evidence="4">
    <name type="scientific">Opuntia streptacantha</name>
    <name type="common">Prickly pear cactus</name>
    <name type="synonym">Opuntia cardona</name>
    <dbReference type="NCBI Taxonomy" id="393608"/>
    <lineage>
        <taxon>Eukaryota</taxon>
        <taxon>Viridiplantae</taxon>
        <taxon>Streptophyta</taxon>
        <taxon>Embryophyta</taxon>
        <taxon>Tracheophyta</taxon>
        <taxon>Spermatophyta</taxon>
        <taxon>Magnoliopsida</taxon>
        <taxon>eudicotyledons</taxon>
        <taxon>Gunneridae</taxon>
        <taxon>Pentapetalae</taxon>
        <taxon>Caryophyllales</taxon>
        <taxon>Cactineae</taxon>
        <taxon>Cactaceae</taxon>
        <taxon>Opuntioideae</taxon>
        <taxon>Opuntia</taxon>
    </lineage>
</organism>